<dbReference type="AlphaFoldDB" id="A0A9P4YWL1"/>
<feature type="region of interest" description="Disordered" evidence="1">
    <location>
        <begin position="1"/>
        <end position="52"/>
    </location>
</feature>
<comment type="caution">
    <text evidence="2">The sequence shown here is derived from an EMBL/GenBank/DDBJ whole genome shotgun (WGS) entry which is preliminary data.</text>
</comment>
<name>A0A9P4YWL1_9HYPO</name>
<dbReference type="RefSeq" id="XP_035323083.1">
    <property type="nucleotide sequence ID" value="XM_035467071.1"/>
</dbReference>
<sequence>MSSTLRRAKGKKTRSQSESEPVGAEWEHVPVPSAPTASEGAATSCEGPTPAQ</sequence>
<accession>A0A9P4YWL1</accession>
<evidence type="ECO:0000313" key="3">
    <source>
        <dbReference type="Proteomes" id="UP000749293"/>
    </source>
</evidence>
<organism evidence="2 3">
    <name type="scientific">Geosmithia morbida</name>
    <dbReference type="NCBI Taxonomy" id="1094350"/>
    <lineage>
        <taxon>Eukaryota</taxon>
        <taxon>Fungi</taxon>
        <taxon>Dikarya</taxon>
        <taxon>Ascomycota</taxon>
        <taxon>Pezizomycotina</taxon>
        <taxon>Sordariomycetes</taxon>
        <taxon>Hypocreomycetidae</taxon>
        <taxon>Hypocreales</taxon>
        <taxon>Bionectriaceae</taxon>
        <taxon>Geosmithia</taxon>
    </lineage>
</organism>
<reference evidence="2" key="1">
    <citation type="submission" date="2020-03" db="EMBL/GenBank/DDBJ databases">
        <title>Site-based positive gene gene selection in Geosmithia morbida across the United States reveals a broad range of putative effectors and factors for local host and environmental adapation.</title>
        <authorList>
            <person name="Onufrak A."/>
            <person name="Murdoch R.W."/>
            <person name="Gazis R."/>
            <person name="Huff M."/>
            <person name="Staton M."/>
            <person name="Klingeman W."/>
            <person name="Hadziabdic D."/>
        </authorList>
    </citation>
    <scope>NUCLEOTIDE SEQUENCE</scope>
    <source>
        <strain evidence="2">1262</strain>
    </source>
</reference>
<evidence type="ECO:0000256" key="1">
    <source>
        <dbReference type="SAM" id="MobiDB-lite"/>
    </source>
</evidence>
<protein>
    <submittedName>
        <fullName evidence="2">Uncharacterized protein</fullName>
    </submittedName>
</protein>
<gene>
    <name evidence="2" type="ORF">GMORB2_5097</name>
</gene>
<evidence type="ECO:0000313" key="2">
    <source>
        <dbReference type="EMBL" id="KAF4124431.1"/>
    </source>
</evidence>
<keyword evidence="3" id="KW-1185">Reference proteome</keyword>
<dbReference type="EMBL" id="JAANYQ010000004">
    <property type="protein sequence ID" value="KAF4124431.1"/>
    <property type="molecule type" value="Genomic_DNA"/>
</dbReference>
<dbReference type="GeneID" id="55971325"/>
<proteinExistence type="predicted"/>
<feature type="compositionally biased region" description="Basic residues" evidence="1">
    <location>
        <begin position="1"/>
        <end position="14"/>
    </location>
</feature>
<dbReference type="Proteomes" id="UP000749293">
    <property type="component" value="Unassembled WGS sequence"/>
</dbReference>